<gene>
    <name evidence="2" type="ORF">DXC51_05115</name>
</gene>
<dbReference type="Pfam" id="PF21805">
    <property type="entry name" value="Imm5_like"/>
    <property type="match status" value="1"/>
</dbReference>
<dbReference type="Proteomes" id="UP000260812">
    <property type="component" value="Unassembled WGS sequence"/>
</dbReference>
<evidence type="ECO:0000259" key="1">
    <source>
        <dbReference type="Pfam" id="PF21805"/>
    </source>
</evidence>
<dbReference type="GeneID" id="97986279"/>
<reference evidence="2" key="1">
    <citation type="submission" date="2018-08" db="EMBL/GenBank/DDBJ databases">
        <title>A genome reference for cultivated species of the human gut microbiota.</title>
        <authorList>
            <person name="Zou Y."/>
            <person name="Xue W."/>
            <person name="Luo G."/>
        </authorList>
    </citation>
    <scope>NUCLEOTIDE SEQUENCE [LARGE SCALE GENOMIC DNA]</scope>
    <source>
        <strain evidence="2">TF05-5AC</strain>
    </source>
</reference>
<dbReference type="AlphaFoldDB" id="A0A3E3IBQ1"/>
<dbReference type="InterPro" id="IPR048667">
    <property type="entry name" value="Imm5-like"/>
</dbReference>
<keyword evidence="3" id="KW-1185">Reference proteome</keyword>
<sequence>MAKLRKMLGAADSPYILSLMSLIETQSKTTIGDWCVDYAEKYILNIYEKAFPEDDRLRLAVEAYRSYRKGELKLPELKKAVALTVQAAKEAEKNPAAQAAARTIGQAIGAVYTPTHSLGLAFYGAAAIAYDRVGLEEKPEVYDQIAAQECAKMEEALRACMVENEKNPAKIKWYC</sequence>
<feature type="domain" description="Imm-5-like" evidence="1">
    <location>
        <begin position="22"/>
        <end position="155"/>
    </location>
</feature>
<protein>
    <recommendedName>
        <fullName evidence="1">Imm-5-like domain-containing protein</fullName>
    </recommendedName>
</protein>
<accession>A0A3E3IBQ1</accession>
<proteinExistence type="predicted"/>
<organism evidence="2 3">
    <name type="scientific">Eisenbergiella massiliensis</name>
    <dbReference type="NCBI Taxonomy" id="1720294"/>
    <lineage>
        <taxon>Bacteria</taxon>
        <taxon>Bacillati</taxon>
        <taxon>Bacillota</taxon>
        <taxon>Clostridia</taxon>
        <taxon>Lachnospirales</taxon>
        <taxon>Lachnospiraceae</taxon>
        <taxon>Eisenbergiella</taxon>
    </lineage>
</organism>
<evidence type="ECO:0000313" key="2">
    <source>
        <dbReference type="EMBL" id="RGE64431.1"/>
    </source>
</evidence>
<dbReference type="EMBL" id="QVLV01000002">
    <property type="protein sequence ID" value="RGE64431.1"/>
    <property type="molecule type" value="Genomic_DNA"/>
</dbReference>
<comment type="caution">
    <text evidence="2">The sequence shown here is derived from an EMBL/GenBank/DDBJ whole genome shotgun (WGS) entry which is preliminary data.</text>
</comment>
<dbReference type="RefSeq" id="WP_117543999.1">
    <property type="nucleotide sequence ID" value="NZ_JBKUNB010000005.1"/>
</dbReference>
<evidence type="ECO:0000313" key="3">
    <source>
        <dbReference type="Proteomes" id="UP000260812"/>
    </source>
</evidence>
<name>A0A3E3IBQ1_9FIRM</name>